<keyword evidence="2" id="KW-1185">Reference proteome</keyword>
<reference evidence="1 2" key="1">
    <citation type="submission" date="2024-01" db="EMBL/GenBank/DDBJ databases">
        <authorList>
            <person name="Allen C."/>
            <person name="Tagirdzhanova G."/>
        </authorList>
    </citation>
    <scope>NUCLEOTIDE SEQUENCE [LARGE SCALE GENOMIC DNA]</scope>
</reference>
<evidence type="ECO:0008006" key="3">
    <source>
        <dbReference type="Google" id="ProtNLM"/>
    </source>
</evidence>
<evidence type="ECO:0000313" key="1">
    <source>
        <dbReference type="EMBL" id="CAK7234931.1"/>
    </source>
</evidence>
<dbReference type="InterPro" id="IPR027417">
    <property type="entry name" value="P-loop_NTPase"/>
</dbReference>
<protein>
    <recommendedName>
        <fullName evidence="3">NB-ARC domain-containing protein</fullName>
    </recommendedName>
</protein>
<sequence length="294" mass="33316">MFYREYSDLDDEGRYYRFNVSRGLGQIAIEEARRQDQVTAATRLYIEAQGTFRQVKSCAKSLTGRNVNVCEDHVAMKILNSKYKVSFDLKGVPICQKFVPRPNDMDFIEKSLLPTPVTDDTDDIGRKVCILHGLGGMGKTQLGVAFVRKHKEEFTAIFWLEGRSKDTLMRSLAGCAKRIPEGQIPSTSRTADLSNESAIEEAVRHVRAWLERPDNTDWLLVFDNVDKDHLAENPDEDAYDVLDYVPGDHGSVLITTRLETLQELGDALGLRKVDDELSKAMFEKWYGKPLGEYA</sequence>
<gene>
    <name evidence="1" type="ORF">SEUCBS140593_009113</name>
</gene>
<proteinExistence type="predicted"/>
<dbReference type="Gene3D" id="3.40.50.300">
    <property type="entry name" value="P-loop containing nucleotide triphosphate hydrolases"/>
    <property type="match status" value="1"/>
</dbReference>
<accession>A0ABP0CUF8</accession>
<name>A0ABP0CUF8_9PEZI</name>
<comment type="caution">
    <text evidence="1">The sequence shown here is derived from an EMBL/GenBank/DDBJ whole genome shotgun (WGS) entry which is preliminary data.</text>
</comment>
<evidence type="ECO:0000313" key="2">
    <source>
        <dbReference type="Proteomes" id="UP001642482"/>
    </source>
</evidence>
<dbReference type="EMBL" id="CAWUHD010000141">
    <property type="protein sequence ID" value="CAK7234931.1"/>
    <property type="molecule type" value="Genomic_DNA"/>
</dbReference>
<dbReference type="SUPFAM" id="SSF52540">
    <property type="entry name" value="P-loop containing nucleoside triphosphate hydrolases"/>
    <property type="match status" value="1"/>
</dbReference>
<organism evidence="1 2">
    <name type="scientific">Sporothrix eucalyptigena</name>
    <dbReference type="NCBI Taxonomy" id="1812306"/>
    <lineage>
        <taxon>Eukaryota</taxon>
        <taxon>Fungi</taxon>
        <taxon>Dikarya</taxon>
        <taxon>Ascomycota</taxon>
        <taxon>Pezizomycotina</taxon>
        <taxon>Sordariomycetes</taxon>
        <taxon>Sordariomycetidae</taxon>
        <taxon>Ophiostomatales</taxon>
        <taxon>Ophiostomataceae</taxon>
        <taxon>Sporothrix</taxon>
    </lineage>
</organism>
<dbReference type="Proteomes" id="UP001642482">
    <property type="component" value="Unassembled WGS sequence"/>
</dbReference>